<dbReference type="EMBL" id="OZ019903">
    <property type="protein sequence ID" value="CAK9196935.1"/>
    <property type="molecule type" value="Genomic_DNA"/>
</dbReference>
<sequence>MVGMFMNRSFKVVDVFVGNSLIHMCVHDQIIVSGWDSNVFVESSLVDIIPDVGVLRRLGNQCSTIYHFQMWSFEMWVRPEGTLELFQKMQHKRVQSNYVTICGMLHTCLHSYA</sequence>
<name>A0ABP0TIL4_9BRYO</name>
<keyword evidence="2" id="KW-1185">Reference proteome</keyword>
<evidence type="ECO:0000313" key="1">
    <source>
        <dbReference type="EMBL" id="CAK9196935.1"/>
    </source>
</evidence>
<dbReference type="Proteomes" id="UP001497512">
    <property type="component" value="Chromosome 11"/>
</dbReference>
<accession>A0ABP0TIL4</accession>
<reference evidence="1" key="1">
    <citation type="submission" date="2024-02" db="EMBL/GenBank/DDBJ databases">
        <authorList>
            <consortium name="ELIXIR-Norway"/>
            <consortium name="Elixir Norway"/>
        </authorList>
    </citation>
    <scope>NUCLEOTIDE SEQUENCE</scope>
</reference>
<gene>
    <name evidence="1" type="ORF">CSSPTR1EN2_LOCUS3723</name>
</gene>
<evidence type="ECO:0000313" key="2">
    <source>
        <dbReference type="Proteomes" id="UP001497512"/>
    </source>
</evidence>
<organism evidence="1 2">
    <name type="scientific">Sphagnum troendelagicum</name>
    <dbReference type="NCBI Taxonomy" id="128251"/>
    <lineage>
        <taxon>Eukaryota</taxon>
        <taxon>Viridiplantae</taxon>
        <taxon>Streptophyta</taxon>
        <taxon>Embryophyta</taxon>
        <taxon>Bryophyta</taxon>
        <taxon>Sphagnophytina</taxon>
        <taxon>Sphagnopsida</taxon>
        <taxon>Sphagnales</taxon>
        <taxon>Sphagnaceae</taxon>
        <taxon>Sphagnum</taxon>
    </lineage>
</organism>
<proteinExistence type="predicted"/>
<protein>
    <submittedName>
        <fullName evidence="1">Uncharacterized protein</fullName>
    </submittedName>
</protein>